<dbReference type="AlphaFoldDB" id="A0A8H3W5K8"/>
<organism evidence="1 2">
    <name type="scientific">Colletotrichum asianum</name>
    <dbReference type="NCBI Taxonomy" id="702518"/>
    <lineage>
        <taxon>Eukaryota</taxon>
        <taxon>Fungi</taxon>
        <taxon>Dikarya</taxon>
        <taxon>Ascomycota</taxon>
        <taxon>Pezizomycotina</taxon>
        <taxon>Sordariomycetes</taxon>
        <taxon>Hypocreomycetidae</taxon>
        <taxon>Glomerellales</taxon>
        <taxon>Glomerellaceae</taxon>
        <taxon>Colletotrichum</taxon>
        <taxon>Colletotrichum gloeosporioides species complex</taxon>
    </lineage>
</organism>
<accession>A0A8H3W5K8</accession>
<comment type="caution">
    <text evidence="1">The sequence shown here is derived from an EMBL/GenBank/DDBJ whole genome shotgun (WGS) entry which is preliminary data.</text>
</comment>
<proteinExistence type="predicted"/>
<dbReference type="EMBL" id="WOWK01000090">
    <property type="protein sequence ID" value="KAF0319865.1"/>
    <property type="molecule type" value="Genomic_DNA"/>
</dbReference>
<sequence>KLSKAILDNLIYKTNINKVKGFKFSNFLFTNKKTLLKFTLKYLLKIANKSNIIELYSFKINIKIVKAINNNLNTYNYFISFLKIAKVA</sequence>
<evidence type="ECO:0000313" key="2">
    <source>
        <dbReference type="Proteomes" id="UP000434172"/>
    </source>
</evidence>
<keyword evidence="2" id="KW-1185">Reference proteome</keyword>
<name>A0A8H3W5K8_9PEZI</name>
<reference evidence="1 2" key="1">
    <citation type="submission" date="2019-12" db="EMBL/GenBank/DDBJ databases">
        <title>A genome sequence resource for the geographically widespread anthracnose pathogen Colletotrichum asianum.</title>
        <authorList>
            <person name="Meng Y."/>
        </authorList>
    </citation>
    <scope>NUCLEOTIDE SEQUENCE [LARGE SCALE GENOMIC DNA]</scope>
    <source>
        <strain evidence="1 2">ICMP 18580</strain>
    </source>
</reference>
<protein>
    <submittedName>
        <fullName evidence="1">Uncharacterized protein</fullName>
    </submittedName>
</protein>
<feature type="non-terminal residue" evidence="1">
    <location>
        <position position="1"/>
    </location>
</feature>
<gene>
    <name evidence="1" type="ORF">GQ607_012967</name>
</gene>
<dbReference type="Proteomes" id="UP000434172">
    <property type="component" value="Unassembled WGS sequence"/>
</dbReference>
<evidence type="ECO:0000313" key="1">
    <source>
        <dbReference type="EMBL" id="KAF0319865.1"/>
    </source>
</evidence>